<comment type="similarity">
    <text evidence="1">Belongs to the DNA polymerase type-Y family.</text>
</comment>
<dbReference type="InterPro" id="IPR053848">
    <property type="entry name" value="IMS_HHH_1"/>
</dbReference>
<dbReference type="GO" id="GO:0006281">
    <property type="term" value="P:DNA repair"/>
    <property type="evidence" value="ECO:0007669"/>
    <property type="project" value="InterPro"/>
</dbReference>
<dbReference type="InterPro" id="IPR017961">
    <property type="entry name" value="DNA_pol_Y-fam_little_finger"/>
</dbReference>
<dbReference type="GO" id="GO:0005829">
    <property type="term" value="C:cytosol"/>
    <property type="evidence" value="ECO:0007669"/>
    <property type="project" value="TreeGrafter"/>
</dbReference>
<name>A0A0C2RR92_9BACL</name>
<dbReference type="SUPFAM" id="SSF56672">
    <property type="entry name" value="DNA/RNA polymerases"/>
    <property type="match status" value="1"/>
</dbReference>
<sequence length="430" mass="48892">MLDYSGMPNHQILCVDIRSFYASCTAVMMGRDPLTSRIAIVGDKNQKGSVVLAASPRLKKEFGIRTGSRLHELPTDVRIELIEPDMKQYLRISTEITKLFHRYVPKESIHIYSVDESFLKIDGTAGLWGDAWEVARHITDDMMREFQLPCAIGIGPNMLMSKLALDIEAKRYGVAEWTYQDVETKLWPISPLSAMWGIGRRVEKRLNRMGIFSVGDLANHRLDRLEAEFGVMGNQLYYHAHGIDLSELGAPIMDGQISFGRSQILLRDYTELTEIQHVVLEMCEEVARRTRRQRLAGRTLHLGIGYSHRATAASFHRSRSLTEPTAITMELYQICLELLKENLQLQPVRKISISLTNLVPDRSLQLDLFNINRERRHRLGYVMDDVRERYGSASLLRGVSYTKAGTARRRATLIGGHKSGEREGTDYAKG</sequence>
<comment type="caution">
    <text evidence="3">The sequence shown here is derived from an EMBL/GenBank/DDBJ whole genome shotgun (WGS) entry which is preliminary data.</text>
</comment>
<dbReference type="GO" id="GO:0042276">
    <property type="term" value="P:error-prone translesion synthesis"/>
    <property type="evidence" value="ECO:0007669"/>
    <property type="project" value="TreeGrafter"/>
</dbReference>
<reference evidence="3 4" key="1">
    <citation type="submission" date="2015-01" db="EMBL/GenBank/DDBJ databases">
        <title>Genome sequencing of Jeotgalibacillus soli.</title>
        <authorList>
            <person name="Goh K.M."/>
            <person name="Chan K.-G."/>
            <person name="Yaakop A.S."/>
            <person name="Ee R."/>
            <person name="Gan H.M."/>
            <person name="Chan C.S."/>
        </authorList>
    </citation>
    <scope>NUCLEOTIDE SEQUENCE [LARGE SCALE GENOMIC DNA]</scope>
    <source>
        <strain evidence="3 4">P9</strain>
    </source>
</reference>
<dbReference type="PANTHER" id="PTHR11076:SF35">
    <property type="entry name" value="DNA REPAIR PROTEIN HOMOLOG YOBH"/>
    <property type="match status" value="1"/>
</dbReference>
<protein>
    <submittedName>
        <fullName evidence="3">UV-damage repair protein uvrX</fullName>
    </submittedName>
</protein>
<dbReference type="STRING" id="889306.KP78_32430"/>
<dbReference type="Gene3D" id="3.30.70.270">
    <property type="match status" value="1"/>
</dbReference>
<dbReference type="SUPFAM" id="SSF100879">
    <property type="entry name" value="Lesion bypass DNA polymerase (Y-family), little finger domain"/>
    <property type="match status" value="1"/>
</dbReference>
<dbReference type="Gene3D" id="1.10.150.20">
    <property type="entry name" value="5' to 3' exonuclease, C-terminal subdomain"/>
    <property type="match status" value="1"/>
</dbReference>
<dbReference type="GO" id="GO:0003684">
    <property type="term" value="F:damaged DNA binding"/>
    <property type="evidence" value="ECO:0007669"/>
    <property type="project" value="InterPro"/>
</dbReference>
<organism evidence="3 4">
    <name type="scientific">Jeotgalibacillus soli</name>
    <dbReference type="NCBI Taxonomy" id="889306"/>
    <lineage>
        <taxon>Bacteria</taxon>
        <taxon>Bacillati</taxon>
        <taxon>Bacillota</taxon>
        <taxon>Bacilli</taxon>
        <taxon>Bacillales</taxon>
        <taxon>Caryophanaceae</taxon>
        <taxon>Jeotgalibacillus</taxon>
    </lineage>
</organism>
<evidence type="ECO:0000256" key="1">
    <source>
        <dbReference type="ARBA" id="ARBA00010945"/>
    </source>
</evidence>
<evidence type="ECO:0000313" key="3">
    <source>
        <dbReference type="EMBL" id="KIL44279.1"/>
    </source>
</evidence>
<dbReference type="Pfam" id="PF21999">
    <property type="entry name" value="IMS_HHH_1"/>
    <property type="match status" value="1"/>
</dbReference>
<dbReference type="InterPro" id="IPR036775">
    <property type="entry name" value="DNA_pol_Y-fam_lit_finger_sf"/>
</dbReference>
<feature type="domain" description="UmuC" evidence="2">
    <location>
        <begin position="12"/>
        <end position="199"/>
    </location>
</feature>
<dbReference type="Pfam" id="PF00817">
    <property type="entry name" value="IMS"/>
    <property type="match status" value="1"/>
</dbReference>
<dbReference type="OrthoDB" id="9808813at2"/>
<dbReference type="InterPro" id="IPR001126">
    <property type="entry name" value="UmuC"/>
</dbReference>
<dbReference type="GO" id="GO:0003887">
    <property type="term" value="F:DNA-directed DNA polymerase activity"/>
    <property type="evidence" value="ECO:0007669"/>
    <property type="project" value="InterPro"/>
</dbReference>
<dbReference type="PATRIC" id="fig|889306.3.peg.3257"/>
<dbReference type="PROSITE" id="PS50173">
    <property type="entry name" value="UMUC"/>
    <property type="match status" value="1"/>
</dbReference>
<dbReference type="Gene3D" id="3.40.1170.60">
    <property type="match status" value="1"/>
</dbReference>
<dbReference type="GO" id="GO:0009432">
    <property type="term" value="P:SOS response"/>
    <property type="evidence" value="ECO:0007669"/>
    <property type="project" value="TreeGrafter"/>
</dbReference>
<dbReference type="InterPro" id="IPR043128">
    <property type="entry name" value="Rev_trsase/Diguanyl_cyclase"/>
</dbReference>
<keyword evidence="4" id="KW-1185">Reference proteome</keyword>
<dbReference type="RefSeq" id="WP_052474859.1">
    <property type="nucleotide sequence ID" value="NZ_JXRP01000019.1"/>
</dbReference>
<dbReference type="InterPro" id="IPR043502">
    <property type="entry name" value="DNA/RNA_pol_sf"/>
</dbReference>
<accession>A0A0C2RR92</accession>
<dbReference type="Proteomes" id="UP000031938">
    <property type="component" value="Unassembled WGS sequence"/>
</dbReference>
<dbReference type="CDD" id="cd01700">
    <property type="entry name" value="PolY_Pol_V_umuC"/>
    <property type="match status" value="1"/>
</dbReference>
<dbReference type="InterPro" id="IPR050116">
    <property type="entry name" value="DNA_polymerase-Y"/>
</dbReference>
<dbReference type="PANTHER" id="PTHR11076">
    <property type="entry name" value="DNA REPAIR POLYMERASE UMUC / TRANSFERASE FAMILY MEMBER"/>
    <property type="match status" value="1"/>
</dbReference>
<gene>
    <name evidence="3" type="ORF">KP78_32430</name>
</gene>
<dbReference type="AlphaFoldDB" id="A0A0C2RR92"/>
<dbReference type="Gene3D" id="3.30.1490.100">
    <property type="entry name" value="DNA polymerase, Y-family, little finger domain"/>
    <property type="match status" value="1"/>
</dbReference>
<dbReference type="EMBL" id="JXRP01000019">
    <property type="protein sequence ID" value="KIL44279.1"/>
    <property type="molecule type" value="Genomic_DNA"/>
</dbReference>
<evidence type="ECO:0000313" key="4">
    <source>
        <dbReference type="Proteomes" id="UP000031938"/>
    </source>
</evidence>
<proteinExistence type="inferred from homology"/>
<dbReference type="Pfam" id="PF11799">
    <property type="entry name" value="IMS_C"/>
    <property type="match status" value="1"/>
</dbReference>
<evidence type="ECO:0000259" key="2">
    <source>
        <dbReference type="PROSITE" id="PS50173"/>
    </source>
</evidence>